<sequence>MFDARERARTVGERTQTMQDAWRAYLELALGATETSRKKAEKVARKLVGKGGATAAQLTAIAEEMVTTSAANREALVKLIRFEVDKALGRVGLATADEVAELNTRVRDLEVELRTEKARADAAEAVAVPPAKSAPAKKAATKAAPAEKAAPAKKAATKATAATTATPDPTTATPAKKTVAKKTAVKKTAPPSAASIADDLDSPAPVAKKTAPRKTAKKAPAKKAGGTS</sequence>
<feature type="compositionally biased region" description="Basic residues" evidence="2">
    <location>
        <begin position="210"/>
        <end position="221"/>
    </location>
</feature>
<accession>A0ABQ4CW81</accession>
<protein>
    <recommendedName>
        <fullName evidence="5">Polyhydroxyalkanoate synthesis regulator phasin</fullName>
    </recommendedName>
</protein>
<evidence type="ECO:0008006" key="5">
    <source>
        <dbReference type="Google" id="ProtNLM"/>
    </source>
</evidence>
<keyword evidence="1" id="KW-0175">Coiled coil</keyword>
<evidence type="ECO:0000256" key="1">
    <source>
        <dbReference type="SAM" id="Coils"/>
    </source>
</evidence>
<feature type="region of interest" description="Disordered" evidence="2">
    <location>
        <begin position="129"/>
        <end position="228"/>
    </location>
</feature>
<proteinExistence type="predicted"/>
<reference evidence="3 4" key="1">
    <citation type="submission" date="2021-01" db="EMBL/GenBank/DDBJ databases">
        <title>Whole genome shotgun sequence of Asanoa siamensis NBRC 107932.</title>
        <authorList>
            <person name="Komaki H."/>
            <person name="Tamura T."/>
        </authorList>
    </citation>
    <scope>NUCLEOTIDE SEQUENCE [LARGE SCALE GENOMIC DNA]</scope>
    <source>
        <strain evidence="3 4">NBRC 107932</strain>
    </source>
</reference>
<feature type="compositionally biased region" description="Low complexity" evidence="2">
    <location>
        <begin position="129"/>
        <end position="177"/>
    </location>
</feature>
<evidence type="ECO:0000313" key="4">
    <source>
        <dbReference type="Proteomes" id="UP000604117"/>
    </source>
</evidence>
<gene>
    <name evidence="3" type="ORF">Asi02nite_50700</name>
</gene>
<name>A0ABQ4CW81_9ACTN</name>
<feature type="coiled-coil region" evidence="1">
    <location>
        <begin position="99"/>
        <end position="126"/>
    </location>
</feature>
<dbReference type="Proteomes" id="UP000604117">
    <property type="component" value="Unassembled WGS sequence"/>
</dbReference>
<evidence type="ECO:0000313" key="3">
    <source>
        <dbReference type="EMBL" id="GIF75552.1"/>
    </source>
</evidence>
<evidence type="ECO:0000256" key="2">
    <source>
        <dbReference type="SAM" id="MobiDB-lite"/>
    </source>
</evidence>
<comment type="caution">
    <text evidence="3">The sequence shown here is derived from an EMBL/GenBank/DDBJ whole genome shotgun (WGS) entry which is preliminary data.</text>
</comment>
<dbReference type="EMBL" id="BONE01000045">
    <property type="protein sequence ID" value="GIF75552.1"/>
    <property type="molecule type" value="Genomic_DNA"/>
</dbReference>
<keyword evidence="4" id="KW-1185">Reference proteome</keyword>
<organism evidence="3 4">
    <name type="scientific">Asanoa siamensis</name>
    <dbReference type="NCBI Taxonomy" id="926357"/>
    <lineage>
        <taxon>Bacteria</taxon>
        <taxon>Bacillati</taxon>
        <taxon>Actinomycetota</taxon>
        <taxon>Actinomycetes</taxon>
        <taxon>Micromonosporales</taxon>
        <taxon>Micromonosporaceae</taxon>
        <taxon>Asanoa</taxon>
    </lineage>
</organism>